<organism evidence="1 2">
    <name type="scientific">Candolleomyces aberdarensis</name>
    <dbReference type="NCBI Taxonomy" id="2316362"/>
    <lineage>
        <taxon>Eukaryota</taxon>
        <taxon>Fungi</taxon>
        <taxon>Dikarya</taxon>
        <taxon>Basidiomycota</taxon>
        <taxon>Agaricomycotina</taxon>
        <taxon>Agaricomycetes</taxon>
        <taxon>Agaricomycetidae</taxon>
        <taxon>Agaricales</taxon>
        <taxon>Agaricineae</taxon>
        <taxon>Psathyrellaceae</taxon>
        <taxon>Candolleomyces</taxon>
    </lineage>
</organism>
<sequence length="409" mass="46575">MSDSLSGTLSDLVPEIREQICSFCKPGQLASLSLTNSGWAGPAERVLYRNIHLSPHSDKDEAFDLCVRTLTENTKKARLVRFLLAQLLGSDPELTDKQVGGLVVALKFMVNLRSFSFNLKTQPQDVKQVYFLEEVLKEGYFSLRSLHLESITDYAKVARYQPSLEAIGLFNFIQLASQHSMKNLNLEPEPTSTRTVLAPSRPLLFSYQWKHTMRILFVIETVTKNAFTRPYLSHIRLDYREIRSIGFIVRDLGEDTLKNMPEIVSNAVAAFSKLSYLALMITTWNLLPPFDFSPLHPILRAAPNLTVLSVEFGHYDGTEEHPMENKLAVRTEGKENVFEGLLSVAHKAREMGSTELRIISMVGIAVRWDEENEKWDRVELTGLLKQRRLMTIYDLCDRQHNSHQVSESS</sequence>
<comment type="caution">
    <text evidence="1">The sequence shown here is derived from an EMBL/GenBank/DDBJ whole genome shotgun (WGS) entry which is preliminary data.</text>
</comment>
<name>A0A4Q2DNQ8_9AGAR</name>
<dbReference type="AlphaFoldDB" id="A0A4Q2DNQ8"/>
<dbReference type="OrthoDB" id="2890621at2759"/>
<keyword evidence="2" id="KW-1185">Reference proteome</keyword>
<evidence type="ECO:0000313" key="1">
    <source>
        <dbReference type="EMBL" id="RXW21900.1"/>
    </source>
</evidence>
<accession>A0A4Q2DNQ8</accession>
<reference evidence="1 2" key="1">
    <citation type="submission" date="2019-01" db="EMBL/GenBank/DDBJ databases">
        <title>Draft genome sequence of Psathyrella aberdarensis IHI B618.</title>
        <authorList>
            <person name="Buettner E."/>
            <person name="Kellner H."/>
        </authorList>
    </citation>
    <scope>NUCLEOTIDE SEQUENCE [LARGE SCALE GENOMIC DNA]</scope>
    <source>
        <strain evidence="1 2">IHI B618</strain>
    </source>
</reference>
<protein>
    <submittedName>
        <fullName evidence="1">Uncharacterized protein</fullName>
    </submittedName>
</protein>
<dbReference type="EMBL" id="SDEE01000091">
    <property type="protein sequence ID" value="RXW21900.1"/>
    <property type="molecule type" value="Genomic_DNA"/>
</dbReference>
<gene>
    <name evidence="1" type="ORF">EST38_g3959</name>
</gene>
<dbReference type="Proteomes" id="UP000290288">
    <property type="component" value="Unassembled WGS sequence"/>
</dbReference>
<evidence type="ECO:0000313" key="2">
    <source>
        <dbReference type="Proteomes" id="UP000290288"/>
    </source>
</evidence>
<proteinExistence type="predicted"/>